<comment type="caution">
    <text evidence="13">The sequence shown here is derived from an EMBL/GenBank/DDBJ whole genome shotgun (WGS) entry which is preliminary data.</text>
</comment>
<keyword evidence="14" id="KW-1185">Reference proteome</keyword>
<comment type="subunit">
    <text evidence="4 11">The basal body constitutes a major portion of the flagellar organelle and consists of four rings (L,P,S, and M) mounted on a central rod.</text>
</comment>
<feature type="chain" id="PRO_5047201754" description="Flagellar L-ring protein" evidence="12">
    <location>
        <begin position="16"/>
        <end position="225"/>
    </location>
</feature>
<evidence type="ECO:0000256" key="7">
    <source>
        <dbReference type="ARBA" id="ARBA00023139"/>
    </source>
</evidence>
<evidence type="ECO:0000256" key="4">
    <source>
        <dbReference type="ARBA" id="ARBA00011439"/>
    </source>
</evidence>
<name>A0ABP8Q3L5_9GAMM</name>
<dbReference type="NCBIfam" id="NF001304">
    <property type="entry name" value="PRK00249.1-4"/>
    <property type="match status" value="1"/>
</dbReference>
<evidence type="ECO:0000256" key="10">
    <source>
        <dbReference type="ARBA" id="ARBA00023288"/>
    </source>
</evidence>
<keyword evidence="13" id="KW-0282">Flagellum</keyword>
<organism evidence="13 14">
    <name type="scientific">Pseudaeromonas paramecii</name>
    <dbReference type="NCBI Taxonomy" id="2138166"/>
    <lineage>
        <taxon>Bacteria</taxon>
        <taxon>Pseudomonadati</taxon>
        <taxon>Pseudomonadota</taxon>
        <taxon>Gammaproteobacteria</taxon>
        <taxon>Aeromonadales</taxon>
        <taxon>Aeromonadaceae</taxon>
        <taxon>Pseudaeromonas</taxon>
    </lineage>
</organism>
<keyword evidence="7" id="KW-0564">Palmitate</keyword>
<keyword evidence="9 11" id="KW-0998">Cell outer membrane</keyword>
<dbReference type="HAMAP" id="MF_00415">
    <property type="entry name" value="FlgH"/>
    <property type="match status" value="1"/>
</dbReference>
<protein>
    <recommendedName>
        <fullName evidence="11">Flagellar L-ring protein</fullName>
    </recommendedName>
    <alternativeName>
        <fullName evidence="11">Basal body L-ring protein</fullName>
    </alternativeName>
</protein>
<evidence type="ECO:0000256" key="3">
    <source>
        <dbReference type="ARBA" id="ARBA00006929"/>
    </source>
</evidence>
<reference evidence="14" key="1">
    <citation type="journal article" date="2019" name="Int. J. Syst. Evol. Microbiol.">
        <title>The Global Catalogue of Microorganisms (GCM) 10K type strain sequencing project: providing services to taxonomists for standard genome sequencing and annotation.</title>
        <authorList>
            <consortium name="The Broad Institute Genomics Platform"/>
            <consortium name="The Broad Institute Genome Sequencing Center for Infectious Disease"/>
            <person name="Wu L."/>
            <person name="Ma J."/>
        </authorList>
    </citation>
    <scope>NUCLEOTIDE SEQUENCE [LARGE SCALE GENOMIC DNA]</scope>
    <source>
        <strain evidence="14">JCM 32226</strain>
    </source>
</reference>
<evidence type="ECO:0000313" key="13">
    <source>
        <dbReference type="EMBL" id="GAA4496745.1"/>
    </source>
</evidence>
<accession>A0ABP8Q3L5</accession>
<evidence type="ECO:0000256" key="1">
    <source>
        <dbReference type="ARBA" id="ARBA00002591"/>
    </source>
</evidence>
<proteinExistence type="inferred from homology"/>
<evidence type="ECO:0000256" key="12">
    <source>
        <dbReference type="SAM" id="SignalP"/>
    </source>
</evidence>
<dbReference type="PROSITE" id="PS51257">
    <property type="entry name" value="PROKAR_LIPOPROTEIN"/>
    <property type="match status" value="1"/>
</dbReference>
<comment type="subcellular location">
    <subcellularLocation>
        <location evidence="11">Cell outer membrane</location>
        <topology evidence="11">Lipid-anchor</topology>
    </subcellularLocation>
    <subcellularLocation>
        <location evidence="11">Bacterial flagellum basal body</location>
    </subcellularLocation>
    <subcellularLocation>
        <location evidence="2">Membrane</location>
        <topology evidence="2">Lipid-anchor</topology>
    </subcellularLocation>
</comment>
<dbReference type="Pfam" id="PF02107">
    <property type="entry name" value="FlgH"/>
    <property type="match status" value="1"/>
</dbReference>
<dbReference type="PRINTS" id="PR01008">
    <property type="entry name" value="FLGLRINGFLGH"/>
</dbReference>
<evidence type="ECO:0000256" key="5">
    <source>
        <dbReference type="ARBA" id="ARBA00022729"/>
    </source>
</evidence>
<gene>
    <name evidence="13" type="primary">flgH_1</name>
    <name evidence="11" type="synonym">flgH</name>
    <name evidence="13" type="ORF">GCM10023095_12260</name>
</gene>
<sequence>MKLALCLAGCGLLLAACSTTPNMPKPDDPEFSPVMPEESVVNMESNGSIFSQKQTTSLYSDIKARQVGDIITVQLVESTSAKKNANSQLGKDSSLGLDALELGGKPVTVGGYDTSVGMGANNSFKGQSKADQSNSLQGNISVTVTRVLPNGNLMVRGEKWIMLNTGNEYIRITGIVRAEDVQADNTVESQRVADARIYYGGTGDFANTQERGWLAQFFNSPWSPF</sequence>
<comment type="similarity">
    <text evidence="3 11">Belongs to the FlgH family.</text>
</comment>
<feature type="signal peptide" evidence="12">
    <location>
        <begin position="1"/>
        <end position="15"/>
    </location>
</feature>
<evidence type="ECO:0000313" key="14">
    <source>
        <dbReference type="Proteomes" id="UP001501321"/>
    </source>
</evidence>
<keyword evidence="13" id="KW-0966">Cell projection</keyword>
<dbReference type="InterPro" id="IPR000527">
    <property type="entry name" value="Flag_Lring"/>
</dbReference>
<dbReference type="NCBIfam" id="NF009338">
    <property type="entry name" value="PRK12698.1"/>
    <property type="match status" value="1"/>
</dbReference>
<dbReference type="PANTHER" id="PTHR34933:SF1">
    <property type="entry name" value="FLAGELLAR L-RING PROTEIN"/>
    <property type="match status" value="1"/>
</dbReference>
<dbReference type="Proteomes" id="UP001501321">
    <property type="component" value="Unassembled WGS sequence"/>
</dbReference>
<evidence type="ECO:0000256" key="9">
    <source>
        <dbReference type="ARBA" id="ARBA00023237"/>
    </source>
</evidence>
<dbReference type="EMBL" id="BAABFC010000009">
    <property type="protein sequence ID" value="GAA4496745.1"/>
    <property type="molecule type" value="Genomic_DNA"/>
</dbReference>
<keyword evidence="5 11" id="KW-0732">Signal</keyword>
<dbReference type="PANTHER" id="PTHR34933">
    <property type="entry name" value="FLAGELLAR L-RING PROTEIN"/>
    <property type="match status" value="1"/>
</dbReference>
<evidence type="ECO:0000256" key="11">
    <source>
        <dbReference type="HAMAP-Rule" id="MF_00415"/>
    </source>
</evidence>
<evidence type="ECO:0000256" key="2">
    <source>
        <dbReference type="ARBA" id="ARBA00004635"/>
    </source>
</evidence>
<evidence type="ECO:0000256" key="8">
    <source>
        <dbReference type="ARBA" id="ARBA00023143"/>
    </source>
</evidence>
<evidence type="ECO:0000256" key="6">
    <source>
        <dbReference type="ARBA" id="ARBA00023136"/>
    </source>
</evidence>
<dbReference type="RefSeq" id="WP_345011103.1">
    <property type="nucleotide sequence ID" value="NZ_BAABFC010000009.1"/>
</dbReference>
<comment type="function">
    <text evidence="1 11">Assembles around the rod to form the L-ring and probably protects the motor/basal body from shearing forces during rotation.</text>
</comment>
<keyword evidence="10 11" id="KW-0449">Lipoprotein</keyword>
<keyword evidence="13" id="KW-0969">Cilium</keyword>
<keyword evidence="6 11" id="KW-0472">Membrane</keyword>
<keyword evidence="8 11" id="KW-0975">Bacterial flagellum</keyword>